<evidence type="ECO:0000256" key="2">
    <source>
        <dbReference type="ARBA" id="ARBA00005641"/>
    </source>
</evidence>
<keyword evidence="5" id="KW-0326">Glycosidase</keyword>
<keyword evidence="6" id="KW-1133">Transmembrane helix</keyword>
<evidence type="ECO:0000259" key="7">
    <source>
        <dbReference type="Pfam" id="PF26410"/>
    </source>
</evidence>
<comment type="similarity">
    <text evidence="2">Belongs to the glycosyl hydrolase 5 (cellulase A) family.</text>
</comment>
<dbReference type="Gene3D" id="3.20.20.80">
    <property type="entry name" value="Glycosidases"/>
    <property type="match status" value="1"/>
</dbReference>
<dbReference type="GO" id="GO:0016985">
    <property type="term" value="F:mannan endo-1,4-beta-mannosidase activity"/>
    <property type="evidence" value="ECO:0007669"/>
    <property type="project" value="UniProtKB-EC"/>
</dbReference>
<sequence>MLYFYFFFLCYSSSSSASSVLFSKTYAIMVDCAPLYYLDHRKKTPSNLHSLAALHDERAPSLHPINTNPGLHSAHTKQQFFHNKMAKLCAALCLLLGALAFLAIAAPGSSSFVERQGTQFVLDGSPYLFNGFNSYWMMTVASQPAERAKVSQVLGEAAAAGLTVCRTWAFSDGGDGALQISPGVYDERVFQGLDFVISEAQSHGVRLILSLVNNYKDFGGRAQYVQWASNAGAAVGGEDDFYTNPVVKGYYKNHVQRVLTRINTITNVAYKDDPTIMAWELINEPRCQADYSGKTVNTWVQEMASYTKSLDSKHMLEIGMEGFYGDSMPEKKQYNPGYQVGTDFITSNLIDEIDFATIHAYPDVWLAAQDDSSQTAFAQRWMWSHWDDATKILKKPLVLAEFGLSKKDPGYTENLRDVYINAICTDIYNLARSGGGSLSGGLVWQVMADGMESYYDGYEILLSQDPATDAVLMRQSRAMSVLAHTMSKPAGGHVGHADEAVSGEQEDGVAHGAGLHGLHVRHVHARDGKSSSHP</sequence>
<proteinExistence type="inferred from homology"/>
<protein>
    <recommendedName>
        <fullName evidence="3">mannan endo-1,4-beta-mannosidase</fullName>
        <ecNumber evidence="3">3.2.1.78</ecNumber>
    </recommendedName>
</protein>
<dbReference type="PANTHER" id="PTHR31451">
    <property type="match status" value="1"/>
</dbReference>
<reference evidence="8 9" key="1">
    <citation type="journal article" date="2019" name="Nat. Plants">
        <title>Genome sequencing of Musa balbisiana reveals subgenome evolution and function divergence in polyploid bananas.</title>
        <authorList>
            <person name="Yao X."/>
        </authorList>
    </citation>
    <scope>NUCLEOTIDE SEQUENCE [LARGE SCALE GENOMIC DNA]</scope>
    <source>
        <strain evidence="9">cv. DH-PKW</strain>
        <tissue evidence="8">Leaves</tissue>
    </source>
</reference>
<evidence type="ECO:0000256" key="5">
    <source>
        <dbReference type="ARBA" id="ARBA00023295"/>
    </source>
</evidence>
<feature type="transmembrane region" description="Helical" evidence="6">
    <location>
        <begin position="85"/>
        <end position="106"/>
    </location>
</feature>
<gene>
    <name evidence="8" type="ORF">C4D60_Mb09t07340</name>
</gene>
<dbReference type="PANTHER" id="PTHR31451:SF59">
    <property type="entry name" value="MANNAN ENDO-1,4-BETA-MANNOSIDASE"/>
    <property type="match status" value="1"/>
</dbReference>
<keyword evidence="4" id="KW-0378">Hydrolase</keyword>
<dbReference type="InterPro" id="IPR045053">
    <property type="entry name" value="MAN-like"/>
</dbReference>
<evidence type="ECO:0000313" key="9">
    <source>
        <dbReference type="Proteomes" id="UP000317650"/>
    </source>
</evidence>
<feature type="domain" description="Glycoside hydrolase family 5" evidence="7">
    <location>
        <begin position="110"/>
        <end position="444"/>
    </location>
</feature>
<keyword evidence="9" id="KW-1185">Reference proteome</keyword>
<dbReference type="AlphaFoldDB" id="A0A4S8IFG1"/>
<evidence type="ECO:0000256" key="4">
    <source>
        <dbReference type="ARBA" id="ARBA00022801"/>
    </source>
</evidence>
<dbReference type="Pfam" id="PF26410">
    <property type="entry name" value="GH5_mannosidase"/>
    <property type="match status" value="1"/>
</dbReference>
<dbReference type="GO" id="GO:0000272">
    <property type="term" value="P:polysaccharide catabolic process"/>
    <property type="evidence" value="ECO:0007669"/>
    <property type="project" value="InterPro"/>
</dbReference>
<accession>A0A4S8IFG1</accession>
<dbReference type="InterPro" id="IPR001547">
    <property type="entry name" value="Glyco_hydro_5"/>
</dbReference>
<comment type="caution">
    <text evidence="8">The sequence shown here is derived from an EMBL/GenBank/DDBJ whole genome shotgun (WGS) entry which is preliminary data.</text>
</comment>
<evidence type="ECO:0000256" key="6">
    <source>
        <dbReference type="SAM" id="Phobius"/>
    </source>
</evidence>
<evidence type="ECO:0000256" key="3">
    <source>
        <dbReference type="ARBA" id="ARBA00012706"/>
    </source>
</evidence>
<name>A0A4S8IFG1_MUSBA</name>
<keyword evidence="6" id="KW-0812">Transmembrane</keyword>
<dbReference type="SUPFAM" id="SSF51445">
    <property type="entry name" value="(Trans)glycosidases"/>
    <property type="match status" value="1"/>
</dbReference>
<dbReference type="EMBL" id="PYDT01000010">
    <property type="protein sequence ID" value="THU46669.1"/>
    <property type="molecule type" value="Genomic_DNA"/>
</dbReference>
<evidence type="ECO:0000313" key="8">
    <source>
        <dbReference type="EMBL" id="THU46669.1"/>
    </source>
</evidence>
<dbReference type="EC" id="3.2.1.78" evidence="3"/>
<evidence type="ECO:0000256" key="1">
    <source>
        <dbReference type="ARBA" id="ARBA00001678"/>
    </source>
</evidence>
<organism evidence="8 9">
    <name type="scientific">Musa balbisiana</name>
    <name type="common">Banana</name>
    <dbReference type="NCBI Taxonomy" id="52838"/>
    <lineage>
        <taxon>Eukaryota</taxon>
        <taxon>Viridiplantae</taxon>
        <taxon>Streptophyta</taxon>
        <taxon>Embryophyta</taxon>
        <taxon>Tracheophyta</taxon>
        <taxon>Spermatophyta</taxon>
        <taxon>Magnoliopsida</taxon>
        <taxon>Liliopsida</taxon>
        <taxon>Zingiberales</taxon>
        <taxon>Musaceae</taxon>
        <taxon>Musa</taxon>
    </lineage>
</organism>
<dbReference type="InterPro" id="IPR017853">
    <property type="entry name" value="GH"/>
</dbReference>
<dbReference type="FunFam" id="3.20.20.80:FF:000012">
    <property type="entry name" value="Mannan endo-1,4-beta-mannosidase 6"/>
    <property type="match status" value="1"/>
</dbReference>
<dbReference type="Proteomes" id="UP000317650">
    <property type="component" value="Chromosome 9"/>
</dbReference>
<keyword evidence="6" id="KW-0472">Membrane</keyword>
<dbReference type="STRING" id="52838.A0A4S8IFG1"/>
<comment type="catalytic activity">
    <reaction evidence="1">
        <text>Random hydrolysis of (1-&gt;4)-beta-D-mannosidic linkages in mannans, galactomannans and glucomannans.</text>
        <dbReference type="EC" id="3.2.1.78"/>
    </reaction>
</comment>